<dbReference type="KEGG" id="slia:HA039_24085"/>
<gene>
    <name evidence="1" type="ORF">HA039_24085</name>
</gene>
<keyword evidence="2" id="KW-1185">Reference proteome</keyword>
<evidence type="ECO:0000313" key="1">
    <source>
        <dbReference type="EMBL" id="QIQ04946.1"/>
    </source>
</evidence>
<evidence type="ECO:0008006" key="3">
    <source>
        <dbReference type="Google" id="ProtNLM"/>
    </source>
</evidence>
<dbReference type="EMBL" id="CP050177">
    <property type="protein sequence ID" value="QIQ04946.1"/>
    <property type="molecule type" value="Genomic_DNA"/>
</dbReference>
<accession>A0A6G9H3S0</accession>
<reference evidence="1 2" key="1">
    <citation type="submission" date="2020-03" db="EMBL/GenBank/DDBJ databases">
        <title>A novel species.</title>
        <authorList>
            <person name="Gao J."/>
        </authorList>
    </citation>
    <scope>NUCLEOTIDE SEQUENCE [LARGE SCALE GENOMIC DNA]</scope>
    <source>
        <strain evidence="1 2">QMT-12</strain>
    </source>
</reference>
<sequence length="348" mass="38934">MAEGDWRPVMHPAGSDNELRVALEDVALGRWMAMRTLLAQTDTSRSWAAWTYRSQVFAASAAGTDVVEAWADDEPGATATVMLARVASERALRAFRGRHPNADTLWHTALGACRTAVHAALDNPVPWTCFLALAVIDEDQQAGEHRVKASDPMLPAGPWGLLRRADALDPYNREAYHRMLQYWLSRPDASAISHADGYARWVLSRAEQPAAAALLMLPVYVRVERWLRLPREALDMHWLNSYAIQDALSAFHGWFALSTEAERSVQDLNYLAHALWAGQQYKEAGAVFQAMGRHITPRPWQFRLPDPADKDALVDHIARCRSQCLSVAEAGARTSQPRFGRHRQRPAT</sequence>
<dbReference type="RefSeq" id="WP_167033319.1">
    <property type="nucleotide sequence ID" value="NZ_CP050177.1"/>
</dbReference>
<organism evidence="1 2">
    <name type="scientific">Streptomyces liangshanensis</name>
    <dbReference type="NCBI Taxonomy" id="2717324"/>
    <lineage>
        <taxon>Bacteria</taxon>
        <taxon>Bacillati</taxon>
        <taxon>Actinomycetota</taxon>
        <taxon>Actinomycetes</taxon>
        <taxon>Kitasatosporales</taxon>
        <taxon>Streptomycetaceae</taxon>
        <taxon>Streptomyces</taxon>
    </lineage>
</organism>
<proteinExistence type="predicted"/>
<name>A0A6G9H3S0_9ACTN</name>
<evidence type="ECO:0000313" key="2">
    <source>
        <dbReference type="Proteomes" id="UP000501179"/>
    </source>
</evidence>
<dbReference type="Proteomes" id="UP000501179">
    <property type="component" value="Chromosome"/>
</dbReference>
<dbReference type="AlphaFoldDB" id="A0A6G9H3S0"/>
<protein>
    <recommendedName>
        <fullName evidence="3">DUF4034 domain-containing protein</fullName>
    </recommendedName>
</protein>